<protein>
    <submittedName>
        <fullName evidence="1">Uncharacterized protein</fullName>
    </submittedName>
</protein>
<gene>
    <name evidence="1" type="ORF">SAMN05661012_04164</name>
</gene>
<sequence>MLKCHFGLLNRHFGLMSRRNRKTKHKVAARRSANAGFNAIRNVLMALYGVKQFAGKITCFTSKWDFGYSF</sequence>
<dbReference type="AlphaFoldDB" id="A0A1K1RRJ5"/>
<organism evidence="1 2">
    <name type="scientific">Chitinophaga sancti</name>
    <dbReference type="NCBI Taxonomy" id="1004"/>
    <lineage>
        <taxon>Bacteria</taxon>
        <taxon>Pseudomonadati</taxon>
        <taxon>Bacteroidota</taxon>
        <taxon>Chitinophagia</taxon>
        <taxon>Chitinophagales</taxon>
        <taxon>Chitinophagaceae</taxon>
        <taxon>Chitinophaga</taxon>
    </lineage>
</organism>
<evidence type="ECO:0000313" key="2">
    <source>
        <dbReference type="Proteomes" id="UP000183788"/>
    </source>
</evidence>
<proteinExistence type="predicted"/>
<reference evidence="1 2" key="1">
    <citation type="submission" date="2016-11" db="EMBL/GenBank/DDBJ databases">
        <authorList>
            <person name="Jaros S."/>
            <person name="Januszkiewicz K."/>
            <person name="Wedrychowicz H."/>
        </authorList>
    </citation>
    <scope>NUCLEOTIDE SEQUENCE [LARGE SCALE GENOMIC DNA]</scope>
    <source>
        <strain evidence="1 2">DSM 784</strain>
    </source>
</reference>
<dbReference type="EMBL" id="FPIZ01000013">
    <property type="protein sequence ID" value="SFW74453.1"/>
    <property type="molecule type" value="Genomic_DNA"/>
</dbReference>
<dbReference type="Proteomes" id="UP000183788">
    <property type="component" value="Unassembled WGS sequence"/>
</dbReference>
<name>A0A1K1RRJ5_9BACT</name>
<accession>A0A1K1RRJ5</accession>
<dbReference type="STRING" id="1004.SAMN05661012_04164"/>
<evidence type="ECO:0000313" key="1">
    <source>
        <dbReference type="EMBL" id="SFW74453.1"/>
    </source>
</evidence>